<dbReference type="InterPro" id="IPR019897">
    <property type="entry name" value="RidA_CS"/>
</dbReference>
<reference evidence="2" key="1">
    <citation type="journal article" date="2020" name="Fungal Divers.">
        <title>Resolving the Mortierellaceae phylogeny through synthesis of multi-gene phylogenetics and phylogenomics.</title>
        <authorList>
            <person name="Vandepol N."/>
            <person name="Liber J."/>
            <person name="Desiro A."/>
            <person name="Na H."/>
            <person name="Kennedy M."/>
            <person name="Barry K."/>
            <person name="Grigoriev I.V."/>
            <person name="Miller A.N."/>
            <person name="O'Donnell K."/>
            <person name="Stajich J.E."/>
            <person name="Bonito G."/>
        </authorList>
    </citation>
    <scope>NUCLEOTIDE SEQUENCE</scope>
    <source>
        <strain evidence="2">BC1065</strain>
    </source>
</reference>
<name>A0A9P6QIS8_9FUNG</name>
<dbReference type="InterPro" id="IPR035959">
    <property type="entry name" value="RutC-like_sf"/>
</dbReference>
<comment type="similarity">
    <text evidence="1">Belongs to the RutC family.</text>
</comment>
<dbReference type="FunFam" id="3.30.1330.40:FF:000001">
    <property type="entry name" value="L-PSP family endoribonuclease"/>
    <property type="match status" value="1"/>
</dbReference>
<dbReference type="PANTHER" id="PTHR11803">
    <property type="entry name" value="2-IMINOBUTANOATE/2-IMINOPROPANOATE DEAMINASE RIDA"/>
    <property type="match status" value="1"/>
</dbReference>
<dbReference type="GO" id="GO:0019239">
    <property type="term" value="F:deaminase activity"/>
    <property type="evidence" value="ECO:0007669"/>
    <property type="project" value="TreeGrafter"/>
</dbReference>
<protein>
    <submittedName>
        <fullName evidence="2">Uncharacterized protein</fullName>
    </submittedName>
</protein>
<dbReference type="Pfam" id="PF01042">
    <property type="entry name" value="Ribonuc_L-PSP"/>
    <property type="match status" value="1"/>
</dbReference>
<dbReference type="Proteomes" id="UP000807716">
    <property type="component" value="Unassembled WGS sequence"/>
</dbReference>
<dbReference type="OrthoDB" id="309640at2759"/>
<dbReference type="GO" id="GO:0005829">
    <property type="term" value="C:cytosol"/>
    <property type="evidence" value="ECO:0007669"/>
    <property type="project" value="TreeGrafter"/>
</dbReference>
<sequence length="133" mass="14303">MAATFMTKIPVATDQAPKALGPYSQGIISNNMIFCSGQLPIDPATGKFVPGDIYTQTHRVIQNLSGVLQAAGSSLSNVVKTTVFLRDMDDFDEMNKAYEEAFAHGIKPARAAVQVARLPKDANIEIDCVATLM</sequence>
<evidence type="ECO:0000313" key="3">
    <source>
        <dbReference type="Proteomes" id="UP000807716"/>
    </source>
</evidence>
<dbReference type="AlphaFoldDB" id="A0A9P6QIS8"/>
<evidence type="ECO:0000313" key="2">
    <source>
        <dbReference type="EMBL" id="KAG0267545.1"/>
    </source>
</evidence>
<accession>A0A9P6QIS8</accession>
<dbReference type="PROSITE" id="PS01094">
    <property type="entry name" value="UPF0076"/>
    <property type="match status" value="1"/>
</dbReference>
<gene>
    <name evidence="2" type="ORF">DFQ27_008686</name>
</gene>
<dbReference type="SUPFAM" id="SSF55298">
    <property type="entry name" value="YjgF-like"/>
    <property type="match status" value="1"/>
</dbReference>
<comment type="caution">
    <text evidence="2">The sequence shown here is derived from an EMBL/GenBank/DDBJ whole genome shotgun (WGS) entry which is preliminary data.</text>
</comment>
<proteinExistence type="inferred from homology"/>
<dbReference type="GO" id="GO:0005739">
    <property type="term" value="C:mitochondrion"/>
    <property type="evidence" value="ECO:0007669"/>
    <property type="project" value="TreeGrafter"/>
</dbReference>
<organism evidence="2 3">
    <name type="scientific">Actinomortierella ambigua</name>
    <dbReference type="NCBI Taxonomy" id="1343610"/>
    <lineage>
        <taxon>Eukaryota</taxon>
        <taxon>Fungi</taxon>
        <taxon>Fungi incertae sedis</taxon>
        <taxon>Mucoromycota</taxon>
        <taxon>Mortierellomycotina</taxon>
        <taxon>Mortierellomycetes</taxon>
        <taxon>Mortierellales</taxon>
        <taxon>Mortierellaceae</taxon>
        <taxon>Actinomortierella</taxon>
    </lineage>
</organism>
<dbReference type="NCBIfam" id="TIGR00004">
    <property type="entry name" value="Rid family detoxifying hydrolase"/>
    <property type="match status" value="1"/>
</dbReference>
<dbReference type="InterPro" id="IPR006175">
    <property type="entry name" value="YjgF/YER057c/UK114"/>
</dbReference>
<dbReference type="CDD" id="cd00448">
    <property type="entry name" value="YjgF_YER057c_UK114_family"/>
    <property type="match status" value="1"/>
</dbReference>
<dbReference type="Gene3D" id="3.30.1330.40">
    <property type="entry name" value="RutC-like"/>
    <property type="match status" value="1"/>
</dbReference>
<dbReference type="PANTHER" id="PTHR11803:SF58">
    <property type="entry name" value="PROTEIN HMF1-RELATED"/>
    <property type="match status" value="1"/>
</dbReference>
<evidence type="ECO:0000256" key="1">
    <source>
        <dbReference type="ARBA" id="ARBA00010552"/>
    </source>
</evidence>
<keyword evidence="3" id="KW-1185">Reference proteome</keyword>
<dbReference type="EMBL" id="JAAAJB010000074">
    <property type="protein sequence ID" value="KAG0267545.1"/>
    <property type="molecule type" value="Genomic_DNA"/>
</dbReference>
<dbReference type="InterPro" id="IPR006056">
    <property type="entry name" value="RidA"/>
</dbReference>